<proteinExistence type="predicted"/>
<dbReference type="Pfam" id="PF01078">
    <property type="entry name" value="Mg_chelatase"/>
    <property type="match status" value="1"/>
</dbReference>
<organism evidence="2 3">
    <name type="scientific">Rickettsia conorii subsp. heilongjiangensis</name>
    <dbReference type="NCBI Taxonomy" id="226665"/>
    <lineage>
        <taxon>Bacteria</taxon>
        <taxon>Pseudomonadati</taxon>
        <taxon>Pseudomonadota</taxon>
        <taxon>Alphaproteobacteria</taxon>
        <taxon>Rickettsiales</taxon>
        <taxon>Rickettsiaceae</taxon>
        <taxon>Rickettsieae</taxon>
        <taxon>Rickettsia</taxon>
        <taxon>spotted fever group</taxon>
    </lineage>
</organism>
<feature type="domain" description="Magnesium chelatase ChlI-like catalytic" evidence="1">
    <location>
        <begin position="1"/>
        <end position="34"/>
    </location>
</feature>
<gene>
    <name evidence="2" type="ORF">RHHCN13_07450</name>
</gene>
<dbReference type="Proteomes" id="UP000422519">
    <property type="component" value="Chromosome"/>
</dbReference>
<name>A0AAD1GIK5_RICCR</name>
<dbReference type="InterPro" id="IPR027417">
    <property type="entry name" value="P-loop_NTPase"/>
</dbReference>
<evidence type="ECO:0000259" key="1">
    <source>
        <dbReference type="Pfam" id="PF01078"/>
    </source>
</evidence>
<dbReference type="Gene3D" id="3.40.50.300">
    <property type="entry name" value="P-loop containing nucleotide triphosphate hydrolases"/>
    <property type="match status" value="1"/>
</dbReference>
<evidence type="ECO:0000313" key="3">
    <source>
        <dbReference type="Proteomes" id="UP000422519"/>
    </source>
</evidence>
<protein>
    <recommendedName>
        <fullName evidence="1">Magnesium chelatase ChlI-like catalytic domain-containing protein</fullName>
    </recommendedName>
</protein>
<reference evidence="2" key="1">
    <citation type="journal article" date="2019" name="Front. Microbiol.">
        <title>Genomic features of Rickettsia heilongjiangensis revealed by intraspecies comparison and detailed comparison with Rickettsia japonica.</title>
        <authorList>
            <person name="Kasama K."/>
            <person name="Fujita H."/>
            <person name="Yamamoto S."/>
            <person name="Ooka T."/>
            <person name="Gotoh Y."/>
            <person name="Ogura Y."/>
            <person name="Ando S."/>
            <person name="Hayashi T."/>
        </authorList>
    </citation>
    <scope>NUCLEOTIDE SEQUENCE</scope>
    <source>
        <strain evidence="2">HCN-13</strain>
    </source>
</reference>
<dbReference type="AlphaFoldDB" id="A0AAD1GIK5"/>
<sequence>MENGEILISRSNAHIKYPANFQLIAAMNPCKCGY</sequence>
<dbReference type="GO" id="GO:0005524">
    <property type="term" value="F:ATP binding"/>
    <property type="evidence" value="ECO:0007669"/>
    <property type="project" value="InterPro"/>
</dbReference>
<dbReference type="EMBL" id="AP019863">
    <property type="protein sequence ID" value="BBM92466.1"/>
    <property type="molecule type" value="Genomic_DNA"/>
</dbReference>
<evidence type="ECO:0000313" key="2">
    <source>
        <dbReference type="EMBL" id="BBM92466.1"/>
    </source>
</evidence>
<dbReference type="InterPro" id="IPR000523">
    <property type="entry name" value="Mg_chelatse_chII-like_cat_dom"/>
</dbReference>
<accession>A0AAD1GIK5</accession>